<dbReference type="InterPro" id="IPR037518">
    <property type="entry name" value="MPN"/>
</dbReference>
<evidence type="ECO:0000256" key="3">
    <source>
        <dbReference type="ARBA" id="ARBA00022801"/>
    </source>
</evidence>
<evidence type="ECO:0000259" key="7">
    <source>
        <dbReference type="PROSITE" id="PS50249"/>
    </source>
</evidence>
<proteinExistence type="inferred from homology"/>
<sequence>MNQSIKFWPEQERPRERLLHSGPESLSDAELLAIFLRTGSKQHSAVELARLMIQHFGGLNPVFDASLQELSHFHGIGTTKYAHLMAVKELGRRYLNHYFHQDALNLNSSRLVLDYLRYELLGEKQEVFAVLCLDSELRKLNFKKLFYGSLNACNISINHTLRYALQQHACHIVIAHNHPFGKAEPSAADLDLTHQLYQACQLVEIKLLDHFIIAKDGTFSFAERALLSQEKCMHTDIDKPDLTGEDHHKKSCDRSP</sequence>
<keyword evidence="5" id="KW-0482">Metalloprotease</keyword>
<dbReference type="PANTHER" id="PTHR30471">
    <property type="entry name" value="DNA REPAIR PROTEIN RADC"/>
    <property type="match status" value="1"/>
</dbReference>
<dbReference type="InterPro" id="IPR010994">
    <property type="entry name" value="RuvA_2-like"/>
</dbReference>
<evidence type="ECO:0000256" key="4">
    <source>
        <dbReference type="ARBA" id="ARBA00022833"/>
    </source>
</evidence>
<keyword evidence="4" id="KW-0862">Zinc</keyword>
<evidence type="ECO:0000256" key="1">
    <source>
        <dbReference type="ARBA" id="ARBA00022670"/>
    </source>
</evidence>
<evidence type="ECO:0000256" key="6">
    <source>
        <dbReference type="RuleBase" id="RU003797"/>
    </source>
</evidence>
<dbReference type="SUPFAM" id="SSF47781">
    <property type="entry name" value="RuvA domain 2-like"/>
    <property type="match status" value="1"/>
</dbReference>
<dbReference type="NCBIfam" id="TIGR00608">
    <property type="entry name" value="radc"/>
    <property type="match status" value="1"/>
</dbReference>
<dbReference type="PANTHER" id="PTHR30471:SF3">
    <property type="entry name" value="UPF0758 PROTEIN YEES-RELATED"/>
    <property type="match status" value="1"/>
</dbReference>
<dbReference type="InterPro" id="IPR046778">
    <property type="entry name" value="UPF0758_N"/>
</dbReference>
<dbReference type="PROSITE" id="PS50249">
    <property type="entry name" value="MPN"/>
    <property type="match status" value="1"/>
</dbReference>
<protein>
    <submittedName>
        <fullName evidence="8">DNA repair protein RadC</fullName>
    </submittedName>
</protein>
<evidence type="ECO:0000313" key="8">
    <source>
        <dbReference type="EMBL" id="MDQ1208687.1"/>
    </source>
</evidence>
<reference evidence="8 9" key="1">
    <citation type="submission" date="2023-07" db="EMBL/GenBank/DDBJ databases">
        <title>Functional and genomic diversity of the sorghum phyllosphere microbiome.</title>
        <authorList>
            <person name="Shade A."/>
        </authorList>
    </citation>
    <scope>NUCLEOTIDE SEQUENCE [LARGE SCALE GENOMIC DNA]</scope>
    <source>
        <strain evidence="8 9">SORGH_AS_0887</strain>
    </source>
</reference>
<evidence type="ECO:0000313" key="9">
    <source>
        <dbReference type="Proteomes" id="UP001233360"/>
    </source>
</evidence>
<keyword evidence="2" id="KW-0479">Metal-binding</keyword>
<comment type="caution">
    <text evidence="8">The sequence shown here is derived from an EMBL/GenBank/DDBJ whole genome shotgun (WGS) entry which is preliminary data.</text>
</comment>
<evidence type="ECO:0000256" key="2">
    <source>
        <dbReference type="ARBA" id="ARBA00022723"/>
    </source>
</evidence>
<keyword evidence="3" id="KW-0378">Hydrolase</keyword>
<dbReference type="NCBIfam" id="NF000642">
    <property type="entry name" value="PRK00024.1"/>
    <property type="match status" value="1"/>
</dbReference>
<evidence type="ECO:0000256" key="5">
    <source>
        <dbReference type="ARBA" id="ARBA00023049"/>
    </source>
</evidence>
<accession>A0ABU0UVW9</accession>
<dbReference type="InterPro" id="IPR001405">
    <property type="entry name" value="UPF0758"/>
</dbReference>
<dbReference type="CDD" id="cd08071">
    <property type="entry name" value="MPN_DUF2466"/>
    <property type="match status" value="1"/>
</dbReference>
<gene>
    <name evidence="8" type="ORF">QE380_001610</name>
</gene>
<comment type="similarity">
    <text evidence="6">Belongs to the UPF0758 family.</text>
</comment>
<dbReference type="RefSeq" id="WP_307003248.1">
    <property type="nucleotide sequence ID" value="NZ_JAUTBK010000002.1"/>
</dbReference>
<dbReference type="Proteomes" id="UP001233360">
    <property type="component" value="Unassembled WGS sequence"/>
</dbReference>
<dbReference type="Pfam" id="PF04002">
    <property type="entry name" value="RadC"/>
    <property type="match status" value="1"/>
</dbReference>
<dbReference type="Gene3D" id="3.40.140.10">
    <property type="entry name" value="Cytidine Deaminase, domain 2"/>
    <property type="match status" value="1"/>
</dbReference>
<dbReference type="EMBL" id="JAUTBK010000002">
    <property type="protein sequence ID" value="MDQ1208687.1"/>
    <property type="molecule type" value="Genomic_DNA"/>
</dbReference>
<keyword evidence="1" id="KW-0645">Protease</keyword>
<organism evidence="8 9">
    <name type="scientific">Acinetobacter baylyi</name>
    <dbReference type="NCBI Taxonomy" id="202950"/>
    <lineage>
        <taxon>Bacteria</taxon>
        <taxon>Pseudomonadati</taxon>
        <taxon>Pseudomonadota</taxon>
        <taxon>Gammaproteobacteria</taxon>
        <taxon>Moraxellales</taxon>
        <taxon>Moraxellaceae</taxon>
        <taxon>Acinetobacter</taxon>
    </lineage>
</organism>
<keyword evidence="9" id="KW-1185">Reference proteome</keyword>
<dbReference type="InterPro" id="IPR025657">
    <property type="entry name" value="RadC_JAB"/>
</dbReference>
<name>A0ABU0UVW9_ACIBI</name>
<dbReference type="Pfam" id="PF20582">
    <property type="entry name" value="UPF0758_N"/>
    <property type="match status" value="1"/>
</dbReference>
<feature type="domain" description="MPN" evidence="7">
    <location>
        <begin position="105"/>
        <end position="227"/>
    </location>
</feature>